<dbReference type="EMBL" id="GGFJ01012272">
    <property type="protein sequence ID" value="MBW61413.1"/>
    <property type="molecule type" value="Transcribed_RNA"/>
</dbReference>
<name>A0A2M4C7W3_9DIPT</name>
<organism evidence="1">
    <name type="scientific">Anopheles marajoara</name>
    <dbReference type="NCBI Taxonomy" id="58244"/>
    <lineage>
        <taxon>Eukaryota</taxon>
        <taxon>Metazoa</taxon>
        <taxon>Ecdysozoa</taxon>
        <taxon>Arthropoda</taxon>
        <taxon>Hexapoda</taxon>
        <taxon>Insecta</taxon>
        <taxon>Pterygota</taxon>
        <taxon>Neoptera</taxon>
        <taxon>Endopterygota</taxon>
        <taxon>Diptera</taxon>
        <taxon>Nematocera</taxon>
        <taxon>Culicoidea</taxon>
        <taxon>Culicidae</taxon>
        <taxon>Anophelinae</taxon>
        <taxon>Anopheles</taxon>
    </lineage>
</organism>
<reference evidence="1" key="1">
    <citation type="submission" date="2018-01" db="EMBL/GenBank/DDBJ databases">
        <title>An insight into the sialome of Amazonian anophelines.</title>
        <authorList>
            <person name="Ribeiro J.M."/>
            <person name="Scarpassa V."/>
            <person name="Calvo E."/>
        </authorList>
    </citation>
    <scope>NUCLEOTIDE SEQUENCE</scope>
    <source>
        <tissue evidence="1">Salivary glands</tissue>
    </source>
</reference>
<sequence>MLFISLPLYLTGVRSRVLLFKYLGPCLSPPRRATVRSFSCCPAWRILCTAKADCGRHAILPQSSQTLKSKFAKLSELEQRIKLALPISCTCTIQFPGAEEAVSTSWCQVL</sequence>
<accession>A0A2M4C7W3</accession>
<evidence type="ECO:0000313" key="1">
    <source>
        <dbReference type="EMBL" id="MBW61413.1"/>
    </source>
</evidence>
<protein>
    <submittedName>
        <fullName evidence="1">Putative secreted protein</fullName>
    </submittedName>
</protein>
<proteinExistence type="predicted"/>
<dbReference type="AlphaFoldDB" id="A0A2M4C7W3"/>